<dbReference type="AlphaFoldDB" id="C5BUL2"/>
<organism evidence="2 3">
    <name type="scientific">Teredinibacter turnerae (strain ATCC 39867 / T7901)</name>
    <dbReference type="NCBI Taxonomy" id="377629"/>
    <lineage>
        <taxon>Bacteria</taxon>
        <taxon>Pseudomonadati</taxon>
        <taxon>Pseudomonadota</taxon>
        <taxon>Gammaproteobacteria</taxon>
        <taxon>Cellvibrionales</taxon>
        <taxon>Cellvibrionaceae</taxon>
        <taxon>Teredinibacter</taxon>
    </lineage>
</organism>
<dbReference type="CDD" id="cd10927">
    <property type="entry name" value="CE4_u3"/>
    <property type="match status" value="1"/>
</dbReference>
<protein>
    <submittedName>
        <fullName evidence="2">Uncharacterized protein</fullName>
    </submittedName>
</protein>
<evidence type="ECO:0000313" key="2">
    <source>
        <dbReference type="EMBL" id="ACR14514.1"/>
    </source>
</evidence>
<dbReference type="Proteomes" id="UP000009080">
    <property type="component" value="Chromosome"/>
</dbReference>
<proteinExistence type="predicted"/>
<feature type="signal peptide" evidence="1">
    <location>
        <begin position="1"/>
        <end position="25"/>
    </location>
</feature>
<gene>
    <name evidence="2" type="ordered locus">TERTU_4175</name>
</gene>
<name>C5BUL2_TERTT</name>
<feature type="chain" id="PRO_5002946686" evidence="1">
    <location>
        <begin position="26"/>
        <end position="406"/>
    </location>
</feature>
<dbReference type="eggNOG" id="ENOG50330WN">
    <property type="taxonomic scope" value="Bacteria"/>
</dbReference>
<keyword evidence="3" id="KW-1185">Reference proteome</keyword>
<dbReference type="HOGENOM" id="CLU_677806_0_0_6"/>
<keyword evidence="1" id="KW-0732">Signal</keyword>
<dbReference type="SUPFAM" id="SSF49785">
    <property type="entry name" value="Galactose-binding domain-like"/>
    <property type="match status" value="1"/>
</dbReference>
<dbReference type="EMBL" id="CP001614">
    <property type="protein sequence ID" value="ACR14514.1"/>
    <property type="molecule type" value="Genomic_DNA"/>
</dbReference>
<dbReference type="Gene3D" id="2.60.120.260">
    <property type="entry name" value="Galactose-binding domain-like"/>
    <property type="match status" value="1"/>
</dbReference>
<sequence length="406" mass="45544">MKIKQFAVGCLVALLGAGAASDVFAASEVISAEIFNDVETEWREAVTGSADANFSVINKHLRVEVQTPGDLCEDVIYYLPNQPTQGGLLEFYFSAWSDTEGAEVKVVFFDEEEADIVYGHSYVLTSESSYYRFFGEPADYVWGDSVKIQFCFGGGVPSVIHIDDIVYAFELDPWNWNIDTIVSLRGLEPTYESMAKTSEVVAAAKRNRAKLAIGIQGRDLIDDGSPEKNAFLTYLAELVADSDIELWNNGWNGFRSGAQTEYDGTPKKHQRESILDTNTLAKAKLGLEFKTFGAPYARNDQTTCDVIEQFSTMPIMLMPKECDDHGDYEIRLTNKIGIGELQNEVDFGYFLTQYFDTVYHTPDHIVIDGDISGWTSRDVMEFEKILDFIVPVYGSDTPYGHYLKFH</sequence>
<dbReference type="OrthoDB" id="765190at2"/>
<reference evidence="2 3" key="1">
    <citation type="journal article" date="2009" name="PLoS ONE">
        <title>The complete genome of Teredinibacter turnerae T7901: an intracellular endosymbiont of marine wood-boring bivalves (shipworms).</title>
        <authorList>
            <person name="Yang J.C."/>
            <person name="Madupu R."/>
            <person name="Durkin A.S."/>
            <person name="Ekborg N.A."/>
            <person name="Pedamallu C.S."/>
            <person name="Hostetler J.B."/>
            <person name="Radune D."/>
            <person name="Toms B.S."/>
            <person name="Henrissat B."/>
            <person name="Coutinho P.M."/>
            <person name="Schwarz S."/>
            <person name="Field L."/>
            <person name="Trindade-Silva A.E."/>
            <person name="Soares C.A.G."/>
            <person name="Elshahawi S."/>
            <person name="Hanora A."/>
            <person name="Schmidt E.W."/>
            <person name="Haygood M.G."/>
            <person name="Posfai J."/>
            <person name="Benner J."/>
            <person name="Madinger C."/>
            <person name="Nove J."/>
            <person name="Anton B."/>
            <person name="Chaudhary K."/>
            <person name="Foster J."/>
            <person name="Holman A."/>
            <person name="Kumar S."/>
            <person name="Lessard P.A."/>
            <person name="Luyten Y.A."/>
            <person name="Slatko B."/>
            <person name="Wood N."/>
            <person name="Wu B."/>
            <person name="Teplitski M."/>
            <person name="Mougous J.D."/>
            <person name="Ward N."/>
            <person name="Eisen J.A."/>
            <person name="Badger J.H."/>
            <person name="Distel D.L."/>
        </authorList>
    </citation>
    <scope>NUCLEOTIDE SEQUENCE [LARGE SCALE GENOMIC DNA]</scope>
    <source>
        <strain evidence="3">ATCC 39867 / T7901</strain>
    </source>
</reference>
<dbReference type="KEGG" id="ttu:TERTU_4175"/>
<dbReference type="InterPro" id="IPR008979">
    <property type="entry name" value="Galactose-bd-like_sf"/>
</dbReference>
<accession>C5BUL2</accession>
<evidence type="ECO:0000256" key="1">
    <source>
        <dbReference type="SAM" id="SignalP"/>
    </source>
</evidence>
<evidence type="ECO:0000313" key="3">
    <source>
        <dbReference type="Proteomes" id="UP000009080"/>
    </source>
</evidence>